<protein>
    <submittedName>
        <fullName evidence="3">Uncharacterized protein</fullName>
    </submittedName>
</protein>
<reference evidence="3" key="1">
    <citation type="submission" date="2021-02" db="EMBL/GenBank/DDBJ databases">
        <authorList>
            <person name="Nowell W R."/>
        </authorList>
    </citation>
    <scope>NUCLEOTIDE SEQUENCE</scope>
</reference>
<organism evidence="3 5">
    <name type="scientific">Rotaria sordida</name>
    <dbReference type="NCBI Taxonomy" id="392033"/>
    <lineage>
        <taxon>Eukaryota</taxon>
        <taxon>Metazoa</taxon>
        <taxon>Spiralia</taxon>
        <taxon>Gnathifera</taxon>
        <taxon>Rotifera</taxon>
        <taxon>Eurotatoria</taxon>
        <taxon>Bdelloidea</taxon>
        <taxon>Philodinida</taxon>
        <taxon>Philodinidae</taxon>
        <taxon>Rotaria</taxon>
    </lineage>
</organism>
<feature type="transmembrane region" description="Helical" evidence="2">
    <location>
        <begin position="187"/>
        <end position="212"/>
    </location>
</feature>
<evidence type="ECO:0000313" key="5">
    <source>
        <dbReference type="Proteomes" id="UP000663854"/>
    </source>
</evidence>
<proteinExistence type="predicted"/>
<dbReference type="EMBL" id="CAJNOH010000096">
    <property type="protein sequence ID" value="CAF0863978.1"/>
    <property type="molecule type" value="Genomic_DNA"/>
</dbReference>
<dbReference type="InterPro" id="IPR029201">
    <property type="entry name" value="Jiraiya"/>
</dbReference>
<feature type="transmembrane region" description="Helical" evidence="2">
    <location>
        <begin position="263"/>
        <end position="287"/>
    </location>
</feature>
<dbReference type="Proteomes" id="UP000663854">
    <property type="component" value="Unassembled WGS sequence"/>
</dbReference>
<keyword evidence="2" id="KW-0472">Membrane</keyword>
<gene>
    <name evidence="4" type="ORF">JXQ802_LOCUS38979</name>
    <name evidence="3" type="ORF">PYM288_LOCUS7703</name>
</gene>
<comment type="caution">
    <text evidence="3">The sequence shown here is derived from an EMBL/GenBank/DDBJ whole genome shotgun (WGS) entry which is preliminary data.</text>
</comment>
<keyword evidence="2" id="KW-0812">Transmembrane</keyword>
<keyword evidence="2" id="KW-1133">Transmembrane helix</keyword>
<dbReference type="AlphaFoldDB" id="A0A813WVH3"/>
<dbReference type="Proteomes" id="UP000663870">
    <property type="component" value="Unassembled WGS sequence"/>
</dbReference>
<dbReference type="Pfam" id="PF15038">
    <property type="entry name" value="Jiraiya"/>
    <property type="match status" value="1"/>
</dbReference>
<keyword evidence="6" id="KW-1185">Reference proteome</keyword>
<feature type="transmembrane region" description="Helical" evidence="2">
    <location>
        <begin position="109"/>
        <end position="134"/>
    </location>
</feature>
<evidence type="ECO:0000313" key="3">
    <source>
        <dbReference type="EMBL" id="CAF0863978.1"/>
    </source>
</evidence>
<dbReference type="PANTHER" id="PTHR39947:SF1">
    <property type="entry name" value="IP19862P"/>
    <property type="match status" value="1"/>
</dbReference>
<evidence type="ECO:0000256" key="2">
    <source>
        <dbReference type="SAM" id="Phobius"/>
    </source>
</evidence>
<dbReference type="PANTHER" id="PTHR39947">
    <property type="entry name" value="IP19862P"/>
    <property type="match status" value="1"/>
</dbReference>
<evidence type="ECO:0000313" key="4">
    <source>
        <dbReference type="EMBL" id="CAF1475262.1"/>
    </source>
</evidence>
<evidence type="ECO:0000256" key="1">
    <source>
        <dbReference type="SAM" id="MobiDB-lite"/>
    </source>
</evidence>
<accession>A0A813WVH3</accession>
<feature type="region of interest" description="Disordered" evidence="1">
    <location>
        <begin position="1"/>
        <end position="24"/>
    </location>
</feature>
<dbReference type="EMBL" id="CAJNOL010002206">
    <property type="protein sequence ID" value="CAF1475262.1"/>
    <property type="molecule type" value="Genomic_DNA"/>
</dbReference>
<name>A0A813WVH3_9BILA</name>
<feature type="transmembrane region" description="Helical" evidence="2">
    <location>
        <begin position="233"/>
        <end position="257"/>
    </location>
</feature>
<evidence type="ECO:0000313" key="6">
    <source>
        <dbReference type="Proteomes" id="UP000663870"/>
    </source>
</evidence>
<sequence length="336" mass="37331">MGKPNCDESQLVDRTSSPPTILSRPIDLNMNWHGTLSQSDPSIQSRQKQYINRLPANGYNSSSYKVSIGHETVNITEIARHGEQSSDPTTIMALNERHRAIAVRKSTDILSLCFMCFISATLILIAISTMHLLLKTNYINNSDMIPLLLQSANFTPGFLYMFGTPNPSIDTVSNLFMSMYERTIRDLATVVCLLIVVLNCFCLLVFSIEIYLGSNMMNTKNNSYRCLFSSSTTHFIAICCFYASIPALILVMCLFILLNMTLIPAIISLLVLGLGLIFILLALLTYFSAWQNNNFSTTNDKLAGINSSIYRTVGMTHLGGEEDIDLAKADEISTLV</sequence>